<feature type="transmembrane region" description="Helical" evidence="2">
    <location>
        <begin position="408"/>
        <end position="428"/>
    </location>
</feature>
<feature type="transmembrane region" description="Helical" evidence="2">
    <location>
        <begin position="367"/>
        <end position="388"/>
    </location>
</feature>
<feature type="region of interest" description="Disordered" evidence="1">
    <location>
        <begin position="596"/>
        <end position="622"/>
    </location>
</feature>
<evidence type="ECO:0000313" key="5">
    <source>
        <dbReference type="Proteomes" id="UP001589700"/>
    </source>
</evidence>
<evidence type="ECO:0000256" key="2">
    <source>
        <dbReference type="SAM" id="Phobius"/>
    </source>
</evidence>
<feature type="transmembrane region" description="Helical" evidence="2">
    <location>
        <begin position="36"/>
        <end position="54"/>
    </location>
</feature>
<feature type="transmembrane region" description="Helical" evidence="2">
    <location>
        <begin position="266"/>
        <end position="285"/>
    </location>
</feature>
<dbReference type="EMBL" id="JBHMDY010000006">
    <property type="protein sequence ID" value="MFB9260308.1"/>
    <property type="molecule type" value="Genomic_DNA"/>
</dbReference>
<protein>
    <recommendedName>
        <fullName evidence="6">Integral membrane protein</fullName>
    </recommendedName>
</protein>
<feature type="transmembrane region" description="Helical" evidence="2">
    <location>
        <begin position="632"/>
        <end position="652"/>
    </location>
</feature>
<gene>
    <name evidence="3" type="ORF">ACFFVD_10890</name>
    <name evidence="4" type="ORF">ACFFVD_12720</name>
</gene>
<name>A0ABV5JRI9_9ACTN</name>
<feature type="transmembrane region" description="Helical" evidence="2">
    <location>
        <begin position="107"/>
        <end position="134"/>
    </location>
</feature>
<proteinExistence type="predicted"/>
<keyword evidence="2" id="KW-0472">Membrane</keyword>
<dbReference type="Proteomes" id="UP001589700">
    <property type="component" value="Unassembled WGS sequence"/>
</dbReference>
<sequence length="661" mass="67338">MPASFGVRGRSVRRAPGDAAPGRLGLRLSSGQSGGLLDAGVGLTVTALLLAGLARPGFPLLRDWVATPDPPLSDAALGLGESAARAVPQDVAMAWASSALSALGLPVWPLTGLLTAVFCVWLAVAAGALVRLVIPEADGTSVGRAGAAFILRMPAVVCSVWNPFVVERLLQGHWSLLAGVAAVMTMPVLLARARVSEQESAQDREDAGRRNSDKPRNTDSLRIAGACAALASAGLTPTGWVLAMVAAAVALSCAGAPAARKIRAAAALTATAVVTALPWLLATVLNGPATGAPGQTGVTAFAARAEPGIGTLGSVIALGGIWNSQAVPPSRATWWAAVALALLLVVWALAARGLWRARRLPAVRATVPTAIVTWLVVSLAATGPGLAALDDLVSAVPGAGLLRDTQKFVALALPATVIAVAFATRVLAAYVRPVGAALLATAVVVVAVPDAPRALWAQLEPVTYGPGWSEVAAIVDGQPGDLLVLPAGTFRSTPLWAEGRAVLDPAPRLLDTHVLVPGDLVVGGAGQGAVSGEGERARQATQALLAGEDAQRLTESGVRWVLDERTSAGPRGESAQTLSGATERFSDPELILYELPPPAGAGWTESSSTEGTETRPTEPSDTARAAVLAAHALWLTTLAGTLAGALAVALIGRWRRGPARH</sequence>
<keyword evidence="2" id="KW-0812">Transmembrane</keyword>
<organism evidence="3 5">
    <name type="scientific">Dietzia aerolata</name>
    <dbReference type="NCBI Taxonomy" id="595984"/>
    <lineage>
        <taxon>Bacteria</taxon>
        <taxon>Bacillati</taxon>
        <taxon>Actinomycetota</taxon>
        <taxon>Actinomycetes</taxon>
        <taxon>Mycobacteriales</taxon>
        <taxon>Dietziaceae</taxon>
        <taxon>Dietzia</taxon>
    </lineage>
</organism>
<evidence type="ECO:0000313" key="4">
    <source>
        <dbReference type="EMBL" id="MFB9260667.1"/>
    </source>
</evidence>
<keyword evidence="5" id="KW-1185">Reference proteome</keyword>
<evidence type="ECO:0008006" key="6">
    <source>
        <dbReference type="Google" id="ProtNLM"/>
    </source>
</evidence>
<comment type="caution">
    <text evidence="3">The sequence shown here is derived from an EMBL/GenBank/DDBJ whole genome shotgun (WGS) entry which is preliminary data.</text>
</comment>
<accession>A0ABV5JRI9</accession>
<feature type="transmembrane region" description="Helical" evidence="2">
    <location>
        <begin position="332"/>
        <end position="355"/>
    </location>
</feature>
<keyword evidence="2" id="KW-1133">Transmembrane helix</keyword>
<dbReference type="EMBL" id="JBHMDY010000007">
    <property type="protein sequence ID" value="MFB9260667.1"/>
    <property type="molecule type" value="Genomic_DNA"/>
</dbReference>
<feature type="transmembrane region" description="Helical" evidence="2">
    <location>
        <begin position="172"/>
        <end position="191"/>
    </location>
</feature>
<dbReference type="RefSeq" id="WP_380023581.1">
    <property type="nucleotide sequence ID" value="NZ_JBHMDY010000006.1"/>
</dbReference>
<feature type="transmembrane region" description="Helical" evidence="2">
    <location>
        <begin position="146"/>
        <end position="166"/>
    </location>
</feature>
<evidence type="ECO:0000313" key="3">
    <source>
        <dbReference type="EMBL" id="MFB9260308.1"/>
    </source>
</evidence>
<evidence type="ECO:0000256" key="1">
    <source>
        <dbReference type="SAM" id="MobiDB-lite"/>
    </source>
</evidence>
<reference evidence="3 5" key="1">
    <citation type="submission" date="2024-09" db="EMBL/GenBank/DDBJ databases">
        <authorList>
            <person name="Sun Q."/>
            <person name="Mori K."/>
        </authorList>
    </citation>
    <scope>NUCLEOTIDE SEQUENCE [LARGE SCALE GENOMIC DNA]</scope>
    <source>
        <strain evidence="3 5">CCM 7659</strain>
    </source>
</reference>